<feature type="transmembrane region" description="Helical" evidence="2">
    <location>
        <begin position="26"/>
        <end position="51"/>
    </location>
</feature>
<evidence type="ECO:0000256" key="2">
    <source>
        <dbReference type="SAM" id="Phobius"/>
    </source>
</evidence>
<feature type="region of interest" description="Disordered" evidence="1">
    <location>
        <begin position="939"/>
        <end position="1015"/>
    </location>
</feature>
<feature type="compositionally biased region" description="Basic and acidic residues" evidence="1">
    <location>
        <begin position="665"/>
        <end position="749"/>
    </location>
</feature>
<sequence>MNNFNIIQTKLEQFIRKYYTNELIKGAILFFSIGLLYLIITLLIEYFLWLNSGLRTVLFWLFIAVEVGLFIKFIALPLAKLFKLQKGINYKQASAIIGNHFPEVNDKLLNVLQLKETNDNSELLLASIDQKAEELSPIPFNFAINFKQNTKYLKYAVIPIAILLFSFVLGKTNWFTDSYKRVVNYQTAYEPPAPFSFFVINESLQTEENKTFRLFVQTEGDVVPEDAQINFNDQSYFLQQRQPSTFEYVFEQPKQDITFNLSANGVNSKPYTLHVVEVPTLLNFQMVLNYPNYTNKRNEVLKGIGNAVVPQGTQITWQLNTKATDQVDLISIDTLAFTTEENGVFKASKRVYNNLDYNISTSNKNLKNYENLAYSISVIKDQYPELKIESKTDSLDQQTLYFKGQISDDYGLSKLQLVYYPSENETNKIVKNIPISSSNFDEFLTAFPNNLDIEAGIPYELYFEVFDNDAVNKNKSTKSSVFTYRKRTKDEEEQKQLNEQNETIKNLNKSLENFQKQEQQLKEISKTQKEKAQLNYNDKKKLQNFLKRQKQQEDMMKQFNKKLQNNLEEFQKDNPKEDLFKEKLQERLKDNEEQLKKDEKLLEELEKLKEKFQKEEFTEKLDNLAKQAKNQKRSMEQLLELTKRYYVSKKMEKISDELDKLAKEQDKLANQDSEKNTKEKQDELNKKFEDIQKQLEDLEKENDDLKSPMDIPRNKNTEENIKEDQQQASEDLEKKEQSTDPKQKQDKQNSAKQNQKNAAQKMKQMSMSMQMQMSSGSKKQLQEDIEMLRQIIDNLVVFSFDEEDLMNKFKSIEVNHNEYAKYLKKQYDLRTHFEHVDDSLFAISLRQPQFSEQINKEINDVYFNIDKALDQLSENQLYQGVSSQQYALTSANNLANFLSAALDNMQNQMGMPSPGQGEGDMPLPDIIISQEELAKKMEEAMKKGEKGKDGQQGQQGEQKSGKDGKNEGDQKGENEGNQGKEGDKGNKGEKGKNGKEGGKDGDGQGQGGSLQGEGDFNEQMNAELFKIYQEQQLLRQQLEQRLEKDGLRGNGDAKKLLNDMEDVELKLINEGFTNETLTKMMELKHQLLKLENATFQQGQDSKRESETNTKTFSNTTNNQIDKAKQYFNTTEILNKQSLPLQQIYKQKVQEYFKQKND</sequence>
<feature type="compositionally biased region" description="Basic and acidic residues" evidence="1">
    <location>
        <begin position="959"/>
        <end position="1002"/>
    </location>
</feature>
<keyword evidence="2" id="KW-1133">Transmembrane helix</keyword>
<protein>
    <recommendedName>
        <fullName evidence="5">Glutamyl-tRNA synthetase</fullName>
    </recommendedName>
</protein>
<feature type="transmembrane region" description="Helical" evidence="2">
    <location>
        <begin position="152"/>
        <end position="170"/>
    </location>
</feature>
<feature type="region of interest" description="Disordered" evidence="1">
    <location>
        <begin position="665"/>
        <end position="779"/>
    </location>
</feature>
<feature type="region of interest" description="Disordered" evidence="1">
    <location>
        <begin position="1096"/>
        <end position="1115"/>
    </location>
</feature>
<evidence type="ECO:0000256" key="1">
    <source>
        <dbReference type="SAM" id="MobiDB-lite"/>
    </source>
</evidence>
<feature type="compositionally biased region" description="Basic and acidic residues" evidence="1">
    <location>
        <begin position="939"/>
        <end position="949"/>
    </location>
</feature>
<keyword evidence="2" id="KW-0812">Transmembrane</keyword>
<name>A0A2T1N6U7_9FLAO</name>
<dbReference type="OrthoDB" id="9812498at2"/>
<proteinExistence type="predicted"/>
<comment type="caution">
    <text evidence="3">The sequence shown here is derived from an EMBL/GenBank/DDBJ whole genome shotgun (WGS) entry which is preliminary data.</text>
</comment>
<keyword evidence="2" id="KW-0472">Membrane</keyword>
<feature type="transmembrane region" description="Helical" evidence="2">
    <location>
        <begin position="57"/>
        <end position="79"/>
    </location>
</feature>
<reference evidence="3 4" key="1">
    <citation type="submission" date="2018-03" db="EMBL/GenBank/DDBJ databases">
        <title>Mesoflavibacter sp. HG37 and Mesoflavibacter sp. HG96 sp.nov., two marine bacteria isolated from seawater of Western Pacific Ocean.</title>
        <authorList>
            <person name="Cheng H."/>
            <person name="Wu Y.-H."/>
            <person name="Guo L.-L."/>
            <person name="Xu X.-W."/>
        </authorList>
    </citation>
    <scope>NUCLEOTIDE SEQUENCE [LARGE SCALE GENOMIC DNA]</scope>
    <source>
        <strain evidence="3 4">KCTC 42117</strain>
    </source>
</reference>
<dbReference type="Proteomes" id="UP000238430">
    <property type="component" value="Unassembled WGS sequence"/>
</dbReference>
<keyword evidence="4" id="KW-1185">Reference proteome</keyword>
<evidence type="ECO:0000313" key="3">
    <source>
        <dbReference type="EMBL" id="PSG87297.1"/>
    </source>
</evidence>
<feature type="compositionally biased region" description="Low complexity" evidence="1">
    <location>
        <begin position="750"/>
        <end position="779"/>
    </location>
</feature>
<dbReference type="AlphaFoldDB" id="A0A2T1N6U7"/>
<evidence type="ECO:0000313" key="4">
    <source>
        <dbReference type="Proteomes" id="UP000238430"/>
    </source>
</evidence>
<gene>
    <name evidence="3" type="ORF">C7H61_14005</name>
</gene>
<evidence type="ECO:0008006" key="5">
    <source>
        <dbReference type="Google" id="ProtNLM"/>
    </source>
</evidence>
<accession>A0A2T1N6U7</accession>
<dbReference type="EMBL" id="PXOT01000027">
    <property type="protein sequence ID" value="PSG87297.1"/>
    <property type="molecule type" value="Genomic_DNA"/>
</dbReference>
<organism evidence="3 4">
    <name type="scientific">Mesoflavibacter zeaxanthinifaciens subsp. sabulilitoris</name>
    <dbReference type="NCBI Taxonomy" id="1520893"/>
    <lineage>
        <taxon>Bacteria</taxon>
        <taxon>Pseudomonadati</taxon>
        <taxon>Bacteroidota</taxon>
        <taxon>Flavobacteriia</taxon>
        <taxon>Flavobacteriales</taxon>
        <taxon>Flavobacteriaceae</taxon>
        <taxon>Mesoflavibacter</taxon>
    </lineage>
</organism>